<accession>A0A261WQ76</accession>
<name>A0A261WQ76_9PSED</name>
<dbReference type="Proteomes" id="UP000217163">
    <property type="component" value="Unassembled WGS sequence"/>
</dbReference>
<sequence>MPLQKSNKLAIIGYSGVFPNADNADELWQILLGQEATFSTVTNDRWDMASYYSEDRYEPAKSTSKWLSSIDLDSIKQNISASFPSPIRSTRIRNN</sequence>
<protein>
    <recommendedName>
        <fullName evidence="1">Beta-ketoacyl synthase-like N-terminal domain-containing protein</fullName>
    </recommendedName>
</protein>
<reference evidence="3" key="1">
    <citation type="journal article" date="2016" name="Sci. Rep.">
        <title>Genome analysis of the kiwifruit canker pathogen Pseudomonas syringae pv. actinidiae biovar 5.</title>
        <authorList>
            <person name="Fujikawa T."/>
            <person name="Sawada H."/>
        </authorList>
    </citation>
    <scope>NUCLEOTIDE SEQUENCE [LARGE SCALE GENOMIC DNA]</scope>
    <source>
        <strain evidence="3">MAFF 212061</strain>
    </source>
</reference>
<comment type="caution">
    <text evidence="2">The sequence shown here is derived from an EMBL/GenBank/DDBJ whole genome shotgun (WGS) entry which is preliminary data.</text>
</comment>
<dbReference type="Gene3D" id="3.40.47.10">
    <property type="match status" value="1"/>
</dbReference>
<dbReference type="SUPFAM" id="SSF53901">
    <property type="entry name" value="Thiolase-like"/>
    <property type="match status" value="1"/>
</dbReference>
<organism evidence="2 3">
    <name type="scientific">Pseudomonas avellanae</name>
    <dbReference type="NCBI Taxonomy" id="46257"/>
    <lineage>
        <taxon>Bacteria</taxon>
        <taxon>Pseudomonadati</taxon>
        <taxon>Pseudomonadota</taxon>
        <taxon>Gammaproteobacteria</taxon>
        <taxon>Pseudomonadales</taxon>
        <taxon>Pseudomonadaceae</taxon>
        <taxon>Pseudomonas</taxon>
    </lineage>
</organism>
<dbReference type="GO" id="GO:0016746">
    <property type="term" value="F:acyltransferase activity"/>
    <property type="evidence" value="ECO:0007669"/>
    <property type="project" value="InterPro"/>
</dbReference>
<proteinExistence type="predicted"/>
<gene>
    <name evidence="2" type="ORF">CFN58_00205</name>
</gene>
<dbReference type="AlphaFoldDB" id="A0A261WQ76"/>
<dbReference type="InterPro" id="IPR016039">
    <property type="entry name" value="Thiolase-like"/>
</dbReference>
<evidence type="ECO:0000313" key="2">
    <source>
        <dbReference type="EMBL" id="OZI87963.1"/>
    </source>
</evidence>
<evidence type="ECO:0000259" key="1">
    <source>
        <dbReference type="Pfam" id="PF00109"/>
    </source>
</evidence>
<dbReference type="EMBL" id="NKQU01000004">
    <property type="protein sequence ID" value="OZI87963.1"/>
    <property type="molecule type" value="Genomic_DNA"/>
</dbReference>
<evidence type="ECO:0000313" key="3">
    <source>
        <dbReference type="Proteomes" id="UP000217163"/>
    </source>
</evidence>
<feature type="domain" description="Beta-ketoacyl synthase-like N-terminal" evidence="1">
    <location>
        <begin position="8"/>
        <end position="71"/>
    </location>
</feature>
<dbReference type="Pfam" id="PF00109">
    <property type="entry name" value="ketoacyl-synt"/>
    <property type="match status" value="1"/>
</dbReference>
<dbReference type="InterPro" id="IPR014030">
    <property type="entry name" value="Ketoacyl_synth_N"/>
</dbReference>